<dbReference type="Gene3D" id="3.40.710.10">
    <property type="entry name" value="DD-peptidase/beta-lactamase superfamily"/>
    <property type="match status" value="1"/>
</dbReference>
<evidence type="ECO:0000259" key="1">
    <source>
        <dbReference type="Pfam" id="PF00144"/>
    </source>
</evidence>
<dbReference type="PANTHER" id="PTHR46825:SF9">
    <property type="entry name" value="BETA-LACTAMASE-RELATED DOMAIN-CONTAINING PROTEIN"/>
    <property type="match status" value="1"/>
</dbReference>
<name>A4C355_9FLAO</name>
<dbReference type="SUPFAM" id="SSF56601">
    <property type="entry name" value="beta-lactamase/transpeptidase-like"/>
    <property type="match status" value="1"/>
</dbReference>
<sequence length="410" mass="46993">MIVNLQVKISTLHLPKKSKILFSICFLFLAVLLFISNTSHSKNTEVHVKIPLKEDPKIAPLEILARYPEKETQRVHFKLDSLLKRIHKRHDFNGAILVAKNDKIVYQSQVGTADFKKKTLLKKESTFQLASVSKQFTAAAIMLLKERNLIKLTDTVNTYFPNFPYEGVTIQNLLNHTAGLPKYFWIAEHKWHQKKAPTNTEMIALLAKSNVQRFFKSGRNFDYSNTGYFVLASIVEKVSGSSFSSFLETNIFEPLQMKNSYVYSFEKDPLKKGQLAGYRLYRGWRHLKIPSTVNDAIVGDKNVYTNTEDLYKWTLGLNTGKLLSKESLDLMYSKGKTVYGREVPYGFGFRIDTKVQNSIYHYGKWNGFSTALIKYLDDDLVVIILEHTSYTAIKALNKKIKNIVAESFGI</sequence>
<dbReference type="Pfam" id="PF00144">
    <property type="entry name" value="Beta-lactamase"/>
    <property type="match status" value="1"/>
</dbReference>
<dbReference type="PANTHER" id="PTHR46825">
    <property type="entry name" value="D-ALANYL-D-ALANINE-CARBOXYPEPTIDASE/ENDOPEPTIDASE AMPH"/>
    <property type="match status" value="1"/>
</dbReference>
<keyword evidence="3" id="KW-1185">Reference proteome</keyword>
<accession>A4C355</accession>
<dbReference type="EMBL" id="AAOG01000006">
    <property type="protein sequence ID" value="EAR11526.1"/>
    <property type="molecule type" value="Genomic_DNA"/>
</dbReference>
<dbReference type="AlphaFoldDB" id="A4C355"/>
<dbReference type="Proteomes" id="UP000003053">
    <property type="component" value="Unassembled WGS sequence"/>
</dbReference>
<reference evidence="2 3" key="1">
    <citation type="submission" date="2006-02" db="EMBL/GenBank/DDBJ databases">
        <authorList>
            <person name="Murray A."/>
            <person name="Staley J."/>
            <person name="Ferriera S."/>
            <person name="Johnson J."/>
            <person name="Kravitz S."/>
            <person name="Halpern A."/>
            <person name="Remington K."/>
            <person name="Beeson K."/>
            <person name="Tran B."/>
            <person name="Rogers Y.-H."/>
            <person name="Friedman R."/>
            <person name="Venter J.C."/>
        </authorList>
    </citation>
    <scope>NUCLEOTIDE SEQUENCE [LARGE SCALE GENOMIC DNA]</scope>
    <source>
        <strain evidence="2 3">23-P</strain>
    </source>
</reference>
<gene>
    <name evidence="2" type="ORF">PI23P_06281</name>
</gene>
<protein>
    <submittedName>
        <fullName evidence="2">Penicillin-binding protein 4</fullName>
    </submittedName>
</protein>
<comment type="caution">
    <text evidence="2">The sequence shown here is derived from an EMBL/GenBank/DDBJ whole genome shotgun (WGS) entry which is preliminary data.</text>
</comment>
<evidence type="ECO:0000313" key="3">
    <source>
        <dbReference type="Proteomes" id="UP000003053"/>
    </source>
</evidence>
<dbReference type="eggNOG" id="COG1680">
    <property type="taxonomic scope" value="Bacteria"/>
</dbReference>
<dbReference type="InterPro" id="IPR012338">
    <property type="entry name" value="Beta-lactam/transpept-like"/>
</dbReference>
<evidence type="ECO:0000313" key="2">
    <source>
        <dbReference type="EMBL" id="EAR11526.1"/>
    </source>
</evidence>
<dbReference type="InterPro" id="IPR001466">
    <property type="entry name" value="Beta-lactam-related"/>
</dbReference>
<organism evidence="2 3">
    <name type="scientific">Polaribacter irgensii 23-P</name>
    <dbReference type="NCBI Taxonomy" id="313594"/>
    <lineage>
        <taxon>Bacteria</taxon>
        <taxon>Pseudomonadati</taxon>
        <taxon>Bacteroidota</taxon>
        <taxon>Flavobacteriia</taxon>
        <taxon>Flavobacteriales</taxon>
        <taxon>Flavobacteriaceae</taxon>
    </lineage>
</organism>
<dbReference type="InterPro" id="IPR050491">
    <property type="entry name" value="AmpC-like"/>
</dbReference>
<dbReference type="STRING" id="313594.PI23P_06281"/>
<dbReference type="OrthoDB" id="9793489at2"/>
<proteinExistence type="predicted"/>
<feature type="domain" description="Beta-lactamase-related" evidence="1">
    <location>
        <begin position="80"/>
        <end position="391"/>
    </location>
</feature>
<dbReference type="HOGENOM" id="CLU_020027_0_1_10"/>